<gene>
    <name evidence="6" type="ORF">UFOPK4098_00058</name>
    <name evidence="7" type="ORF">UFOPK4347_01286</name>
</gene>
<proteinExistence type="predicted"/>
<evidence type="ECO:0000256" key="3">
    <source>
        <dbReference type="ARBA" id="ARBA00023002"/>
    </source>
</evidence>
<keyword evidence="3" id="KW-0560">Oxidoreductase</keyword>
<sequence>MTRSFSRTAVPRSTISELLDLAVRAPSAGKTQGWSVLVLENEDVKTFWDLSLPQEKRKNFSWPHLLDAPVIMLPFADAQAYADRYAEPDKSHTGLGASVEAWPTPYWTIDASFAVMTLLLGAHDLGLGSLFFAVFNGEEKVRSHFGVPDTQQLIGAIALGWPRDEQEREGRSASRKRRSADEVAHYGRWH</sequence>
<evidence type="ECO:0000256" key="4">
    <source>
        <dbReference type="SAM" id="MobiDB-lite"/>
    </source>
</evidence>
<evidence type="ECO:0000313" key="6">
    <source>
        <dbReference type="EMBL" id="CAB5006670.1"/>
    </source>
</evidence>
<evidence type="ECO:0000256" key="1">
    <source>
        <dbReference type="ARBA" id="ARBA00022630"/>
    </source>
</evidence>
<accession>A0A6J7PM90</accession>
<dbReference type="EMBL" id="CAFBPN010000001">
    <property type="protein sequence ID" value="CAB5006670.1"/>
    <property type="molecule type" value="Genomic_DNA"/>
</dbReference>
<organism evidence="6">
    <name type="scientific">freshwater metagenome</name>
    <dbReference type="NCBI Taxonomy" id="449393"/>
    <lineage>
        <taxon>unclassified sequences</taxon>
        <taxon>metagenomes</taxon>
        <taxon>ecological metagenomes</taxon>
    </lineage>
</organism>
<dbReference type="InterPro" id="IPR000415">
    <property type="entry name" value="Nitroreductase-like"/>
</dbReference>
<evidence type="ECO:0000313" key="7">
    <source>
        <dbReference type="EMBL" id="CAB5066813.1"/>
    </source>
</evidence>
<protein>
    <submittedName>
        <fullName evidence="6">Unannotated protein</fullName>
    </submittedName>
</protein>
<dbReference type="EMBL" id="CAFBQU010000039">
    <property type="protein sequence ID" value="CAB5066813.1"/>
    <property type="molecule type" value="Genomic_DNA"/>
</dbReference>
<feature type="domain" description="Nitroreductase" evidence="5">
    <location>
        <begin position="2"/>
        <end position="161"/>
    </location>
</feature>
<reference evidence="6" key="1">
    <citation type="submission" date="2020-05" db="EMBL/GenBank/DDBJ databases">
        <authorList>
            <person name="Chiriac C."/>
            <person name="Salcher M."/>
            <person name="Ghai R."/>
            <person name="Kavagutti S V."/>
        </authorList>
    </citation>
    <scope>NUCLEOTIDE SEQUENCE</scope>
</reference>
<dbReference type="PANTHER" id="PTHR23026:SF90">
    <property type="entry name" value="IODOTYROSINE DEIODINASE 1"/>
    <property type="match status" value="1"/>
</dbReference>
<dbReference type="SUPFAM" id="SSF55469">
    <property type="entry name" value="FMN-dependent nitroreductase-like"/>
    <property type="match status" value="1"/>
</dbReference>
<dbReference type="PANTHER" id="PTHR23026">
    <property type="entry name" value="NADPH NITROREDUCTASE"/>
    <property type="match status" value="1"/>
</dbReference>
<dbReference type="Pfam" id="PF00881">
    <property type="entry name" value="Nitroreductase"/>
    <property type="match status" value="1"/>
</dbReference>
<dbReference type="Gene3D" id="3.40.109.10">
    <property type="entry name" value="NADH Oxidase"/>
    <property type="match status" value="1"/>
</dbReference>
<dbReference type="InterPro" id="IPR029479">
    <property type="entry name" value="Nitroreductase"/>
</dbReference>
<dbReference type="GO" id="GO:0016491">
    <property type="term" value="F:oxidoreductase activity"/>
    <property type="evidence" value="ECO:0007669"/>
    <property type="project" value="UniProtKB-KW"/>
</dbReference>
<keyword evidence="2" id="KW-0288">FMN</keyword>
<feature type="compositionally biased region" description="Basic and acidic residues" evidence="4">
    <location>
        <begin position="179"/>
        <end position="190"/>
    </location>
</feature>
<feature type="region of interest" description="Disordered" evidence="4">
    <location>
        <begin position="165"/>
        <end position="190"/>
    </location>
</feature>
<evidence type="ECO:0000259" key="5">
    <source>
        <dbReference type="Pfam" id="PF00881"/>
    </source>
</evidence>
<dbReference type="AlphaFoldDB" id="A0A6J7PM90"/>
<dbReference type="InterPro" id="IPR050627">
    <property type="entry name" value="Nitroreductase/BluB"/>
</dbReference>
<evidence type="ECO:0000256" key="2">
    <source>
        <dbReference type="ARBA" id="ARBA00022643"/>
    </source>
</evidence>
<keyword evidence="1" id="KW-0285">Flavoprotein</keyword>
<name>A0A6J7PM90_9ZZZZ</name>